<reference evidence="1 2" key="1">
    <citation type="journal article" date="2005" name="J. Bacteriol.">
        <title>Genomic sequence of an otitis media isolate of nontypeable Haemophilus influenzae: comparative study with H. influenzae serotype d, strain KW20.</title>
        <authorList>
            <person name="Harrison A."/>
            <person name="Dyer D.W."/>
            <person name="Gillaspy A."/>
            <person name="Ray W.C."/>
            <person name="Mungur R."/>
            <person name="Carson M.B."/>
            <person name="Zhong H."/>
            <person name="Gipson J."/>
            <person name="Gipson M."/>
            <person name="Johnson L.S."/>
            <person name="Lewis L."/>
            <person name="Bakaletz L.O."/>
            <person name="Munson R.S.Jr."/>
        </authorList>
    </citation>
    <scope>NUCLEOTIDE SEQUENCE [LARGE SCALE GENOMIC DNA]</scope>
    <source>
        <strain evidence="1 2">86-028NP</strain>
    </source>
</reference>
<dbReference type="KEGG" id="hit:NTHI0726"/>
<dbReference type="Pfam" id="PF10722">
    <property type="entry name" value="YbjN"/>
    <property type="match status" value="1"/>
</dbReference>
<evidence type="ECO:0008006" key="3">
    <source>
        <dbReference type="Google" id="ProtNLM"/>
    </source>
</evidence>
<dbReference type="InterPro" id="IPR019660">
    <property type="entry name" value="Put_sensory_transdc_reg_YbjN"/>
</dbReference>
<evidence type="ECO:0000313" key="1">
    <source>
        <dbReference type="EMBL" id="AAX87642.1"/>
    </source>
</evidence>
<name>Q4QMV5_HAEI8</name>
<dbReference type="EMBL" id="CP000057">
    <property type="protein sequence ID" value="AAX87642.1"/>
    <property type="molecule type" value="Genomic_DNA"/>
</dbReference>
<dbReference type="HOGENOM" id="CLU_1784147_0_0_6"/>
<proteinExistence type="predicted"/>
<accession>Q4QMV5</accession>
<dbReference type="AlphaFoldDB" id="Q4QMV5"/>
<dbReference type="Proteomes" id="UP000002525">
    <property type="component" value="Chromosome"/>
</dbReference>
<sequence length="145" mass="16616">MEGEFMSNFFNSLFSDKGEIKGIDNQYSVSEIVDILKEEGYSINVIQDNFLVFRLQGTNVVVVPHDGGDIQFFIMYDDDENRFSLRKVNKINIDYRLGKFYLTDDDKLGIELLLRNDGNGVTKSQIIQGLSDISLLNGLAKKEFW</sequence>
<evidence type="ECO:0000313" key="2">
    <source>
        <dbReference type="Proteomes" id="UP000002525"/>
    </source>
</evidence>
<protein>
    <recommendedName>
        <fullName evidence="3">YbjN domain-containing protein</fullName>
    </recommendedName>
</protein>
<organism evidence="1 2">
    <name type="scientific">Haemophilus influenzae (strain 86-028NP)</name>
    <dbReference type="NCBI Taxonomy" id="281310"/>
    <lineage>
        <taxon>Bacteria</taxon>
        <taxon>Pseudomonadati</taxon>
        <taxon>Pseudomonadota</taxon>
        <taxon>Gammaproteobacteria</taxon>
        <taxon>Pasteurellales</taxon>
        <taxon>Pasteurellaceae</taxon>
        <taxon>Haemophilus</taxon>
    </lineage>
</organism>
<gene>
    <name evidence="1" type="ordered locus">NTHI0726</name>
</gene>